<gene>
    <name evidence="2" type="ordered locus">AciX9_0836</name>
</gene>
<feature type="domain" description="DUF2007" evidence="1">
    <location>
        <begin position="14"/>
        <end position="70"/>
    </location>
</feature>
<dbReference type="STRING" id="1198114.AciX9_0836"/>
<dbReference type="KEGG" id="acm:AciX9_0836"/>
<evidence type="ECO:0000313" key="3">
    <source>
        <dbReference type="Proteomes" id="UP000000343"/>
    </source>
</evidence>
<dbReference type="Pfam" id="PF09413">
    <property type="entry name" value="DUF2007"/>
    <property type="match status" value="1"/>
</dbReference>
<evidence type="ECO:0000259" key="1">
    <source>
        <dbReference type="Pfam" id="PF09413"/>
    </source>
</evidence>
<keyword evidence="3" id="KW-1185">Reference proteome</keyword>
<dbReference type="Gene3D" id="3.30.70.790">
    <property type="entry name" value="UreE, C-terminal domain"/>
    <property type="match status" value="1"/>
</dbReference>
<dbReference type="HOGENOM" id="CLU_187561_0_0_0"/>
<reference evidence="3" key="1">
    <citation type="submission" date="2011-01" db="EMBL/GenBank/DDBJ databases">
        <title>Complete sequence of chromosome of Acidobacterium sp. MP5ACTX9.</title>
        <authorList>
            <consortium name="US DOE Joint Genome Institute"/>
            <person name="Lucas S."/>
            <person name="Copeland A."/>
            <person name="Lapidus A."/>
            <person name="Cheng J.-F."/>
            <person name="Goodwin L."/>
            <person name="Pitluck S."/>
            <person name="Teshima H."/>
            <person name="Detter J.C."/>
            <person name="Han C."/>
            <person name="Tapia R."/>
            <person name="Land M."/>
            <person name="Hauser L."/>
            <person name="Kyrpides N."/>
            <person name="Ivanova N."/>
            <person name="Ovchinnikova G."/>
            <person name="Pagani I."/>
            <person name="Rawat S.R."/>
            <person name="Mannisto M."/>
            <person name="Haggblom M.M."/>
            <person name="Woyke T."/>
        </authorList>
    </citation>
    <scope>NUCLEOTIDE SEQUENCE [LARGE SCALE GENOMIC DNA]</scope>
    <source>
        <strain evidence="3">MP5ACTX9</strain>
    </source>
</reference>
<dbReference type="InterPro" id="IPR018551">
    <property type="entry name" value="DUF2007"/>
</dbReference>
<sequence>MADLEAEKLVMVGRYLDPSEAQMAKGMLESAGVECFLQGENANAMVPMAFRVRLEVQRKDLDEAKALLAATGGLDDE</sequence>
<dbReference type="AlphaFoldDB" id="E8X138"/>
<dbReference type="EMBL" id="CP002480">
    <property type="protein sequence ID" value="ADW67904.1"/>
    <property type="molecule type" value="Genomic_DNA"/>
</dbReference>
<evidence type="ECO:0000313" key="2">
    <source>
        <dbReference type="EMBL" id="ADW67904.1"/>
    </source>
</evidence>
<dbReference type="SUPFAM" id="SSF54913">
    <property type="entry name" value="GlnB-like"/>
    <property type="match status" value="1"/>
</dbReference>
<dbReference type="RefSeq" id="WP_013579229.1">
    <property type="nucleotide sequence ID" value="NC_015064.1"/>
</dbReference>
<dbReference type="InterPro" id="IPR011322">
    <property type="entry name" value="N-reg_PII-like_a/b"/>
</dbReference>
<dbReference type="PaxDb" id="1198114-AciX9_0836"/>
<dbReference type="eggNOG" id="ENOG502ZP04">
    <property type="taxonomic scope" value="Bacteria"/>
</dbReference>
<protein>
    <recommendedName>
        <fullName evidence="1">DUF2007 domain-containing protein</fullName>
    </recommendedName>
</protein>
<name>E8X138_GRATM</name>
<accession>E8X138</accession>
<dbReference type="Proteomes" id="UP000000343">
    <property type="component" value="Chromosome"/>
</dbReference>
<dbReference type="OrthoDB" id="122419at2"/>
<organism evidence="3">
    <name type="scientific">Granulicella tundricola (strain ATCC BAA-1859 / DSM 23138 / MP5ACTX9)</name>
    <dbReference type="NCBI Taxonomy" id="1198114"/>
    <lineage>
        <taxon>Bacteria</taxon>
        <taxon>Pseudomonadati</taxon>
        <taxon>Acidobacteriota</taxon>
        <taxon>Terriglobia</taxon>
        <taxon>Terriglobales</taxon>
        <taxon>Acidobacteriaceae</taxon>
        <taxon>Granulicella</taxon>
    </lineage>
</organism>
<proteinExistence type="predicted"/>